<keyword evidence="1" id="KW-0479">Metal-binding</keyword>
<dbReference type="EMBL" id="LJZR01000004">
    <property type="protein sequence ID" value="KPQ36796.1"/>
    <property type="molecule type" value="Genomic_DNA"/>
</dbReference>
<keyword evidence="1" id="KW-0460">Magnesium</keyword>
<dbReference type="STRING" id="1666911.HLUCCA11_04720"/>
<dbReference type="PANTHER" id="PTHR30270:SF0">
    <property type="entry name" value="THIAMINE-MONOPHOSPHATE KINASE"/>
    <property type="match status" value="1"/>
</dbReference>
<evidence type="ECO:0000259" key="3">
    <source>
        <dbReference type="Pfam" id="PF00586"/>
    </source>
</evidence>
<feature type="binding site" evidence="1">
    <location>
        <position position="255"/>
    </location>
    <ligand>
        <name>Mg(2+)</name>
        <dbReference type="ChEBI" id="CHEBI:18420"/>
        <label>3</label>
    </ligand>
</feature>
<dbReference type="InterPro" id="IPR036921">
    <property type="entry name" value="PurM-like_N_sf"/>
</dbReference>
<dbReference type="HAMAP" id="MF_02128">
    <property type="entry name" value="TMP_kinase"/>
    <property type="match status" value="1"/>
</dbReference>
<keyword evidence="1" id="KW-0808">Transferase</keyword>
<dbReference type="AlphaFoldDB" id="A0A0P7ZNY7"/>
<protein>
    <recommendedName>
        <fullName evidence="1">Thiamine-monophosphate kinase</fullName>
        <shortName evidence="1">TMP kinase</shortName>
        <shortName evidence="1">Thiamine-phosphate kinase</shortName>
        <ecNumber evidence="1">2.7.4.16</ecNumber>
    </recommendedName>
</protein>
<dbReference type="InterPro" id="IPR006283">
    <property type="entry name" value="ThiL-like"/>
</dbReference>
<dbReference type="UniPathway" id="UPA00060">
    <property type="reaction ID" value="UER00142"/>
</dbReference>
<dbReference type="Proteomes" id="UP000050465">
    <property type="component" value="Unassembled WGS sequence"/>
</dbReference>
<feature type="binding site" evidence="1">
    <location>
        <position position="100"/>
    </location>
    <ligand>
        <name>Mg(2+)</name>
        <dbReference type="ChEBI" id="CHEBI:18420"/>
        <label>3</label>
    </ligand>
</feature>
<gene>
    <name evidence="1 4" type="primary">thiL</name>
    <name evidence="4" type="ORF">HLUCCA11_04720</name>
</gene>
<feature type="binding site" evidence="1">
    <location>
        <position position="257"/>
    </location>
    <ligand>
        <name>ATP</name>
        <dbReference type="ChEBI" id="CHEBI:30616"/>
    </ligand>
</feature>
<evidence type="ECO:0000256" key="2">
    <source>
        <dbReference type="SAM" id="MobiDB-lite"/>
    </source>
</evidence>
<feature type="binding site" evidence="1">
    <location>
        <position position="71"/>
    </location>
    <ligand>
        <name>Mg(2+)</name>
        <dbReference type="ChEBI" id="CHEBI:18420"/>
        <label>1</label>
    </ligand>
</feature>
<keyword evidence="1" id="KW-0547">Nucleotide-binding</keyword>
<feature type="binding site" evidence="1">
    <location>
        <position position="100"/>
    </location>
    <ligand>
        <name>Mg(2+)</name>
        <dbReference type="ChEBI" id="CHEBI:18420"/>
        <label>2</label>
    </ligand>
</feature>
<feature type="region of interest" description="Disordered" evidence="2">
    <location>
        <begin position="1"/>
        <end position="26"/>
    </location>
</feature>
<comment type="catalytic activity">
    <reaction evidence="1">
        <text>thiamine phosphate + ATP = thiamine diphosphate + ADP</text>
        <dbReference type="Rhea" id="RHEA:15913"/>
        <dbReference type="ChEBI" id="CHEBI:30616"/>
        <dbReference type="ChEBI" id="CHEBI:37575"/>
        <dbReference type="ChEBI" id="CHEBI:58937"/>
        <dbReference type="ChEBI" id="CHEBI:456216"/>
        <dbReference type="EC" id="2.7.4.16"/>
    </reaction>
</comment>
<dbReference type="PIRSF" id="PIRSF005303">
    <property type="entry name" value="Thiam_monoph_kin"/>
    <property type="match status" value="1"/>
</dbReference>
<feature type="binding site" evidence="1">
    <location>
        <position position="69"/>
    </location>
    <ligand>
        <name>Mg(2+)</name>
        <dbReference type="ChEBI" id="CHEBI:18420"/>
        <label>4</label>
    </ligand>
</feature>
<feature type="binding site" evidence="1">
    <location>
        <position position="148"/>
    </location>
    <ligand>
        <name>Mg(2+)</name>
        <dbReference type="ChEBI" id="CHEBI:18420"/>
        <label>1</label>
    </ligand>
</feature>
<comment type="similarity">
    <text evidence="1">Belongs to the thiamine-monophosphate kinase family.</text>
</comment>
<feature type="domain" description="PurM-like N-terminal" evidence="3">
    <location>
        <begin position="52"/>
        <end position="165"/>
    </location>
</feature>
<feature type="binding site" evidence="1">
    <location>
        <position position="306"/>
    </location>
    <ligand>
        <name>substrate</name>
    </ligand>
</feature>
<feature type="binding site" evidence="1">
    <location>
        <position position="70"/>
    </location>
    <ligand>
        <name>Mg(2+)</name>
        <dbReference type="ChEBI" id="CHEBI:18420"/>
        <label>1</label>
    </ligand>
</feature>
<comment type="function">
    <text evidence="1">Catalyzes the ATP-dependent phosphorylation of thiamine-monophosphate (TMP) to form thiamine-pyrophosphate (TPP), the active form of vitamin B1.</text>
</comment>
<dbReference type="SUPFAM" id="SSF56042">
    <property type="entry name" value="PurM C-terminal domain-like"/>
    <property type="match status" value="1"/>
</dbReference>
<feature type="binding site" evidence="1">
    <location>
        <position position="173"/>
    </location>
    <ligand>
        <name>ATP</name>
        <dbReference type="ChEBI" id="CHEBI:30616"/>
    </ligand>
</feature>
<feature type="binding site" evidence="1">
    <location>
        <position position="54"/>
    </location>
    <ligand>
        <name>Mg(2+)</name>
        <dbReference type="ChEBI" id="CHEBI:18420"/>
        <label>3</label>
    </ligand>
</feature>
<dbReference type="GO" id="GO:0005524">
    <property type="term" value="F:ATP binding"/>
    <property type="evidence" value="ECO:0007669"/>
    <property type="project" value="UniProtKB-UniRule"/>
</dbReference>
<comment type="caution">
    <text evidence="4">The sequence shown here is derived from an EMBL/GenBank/DDBJ whole genome shotgun (WGS) entry which is preliminary data.</text>
</comment>
<proteinExistence type="inferred from homology"/>
<dbReference type="Gene3D" id="3.30.1330.10">
    <property type="entry name" value="PurM-like, N-terminal domain"/>
    <property type="match status" value="1"/>
</dbReference>
<accession>A0A0P7ZNY7</accession>
<name>A0A0P7ZNY7_9CYAN</name>
<dbReference type="EC" id="2.7.4.16" evidence="1"/>
<dbReference type="GO" id="GO:0009228">
    <property type="term" value="P:thiamine biosynthetic process"/>
    <property type="evidence" value="ECO:0007669"/>
    <property type="project" value="UniProtKB-KW"/>
</dbReference>
<evidence type="ECO:0000256" key="1">
    <source>
        <dbReference type="HAMAP-Rule" id="MF_02128"/>
    </source>
</evidence>
<dbReference type="SUPFAM" id="SSF55326">
    <property type="entry name" value="PurM N-terminal domain-like"/>
    <property type="match status" value="1"/>
</dbReference>
<sequence length="363" mass="38292">MVLPPDETSEPKETVDSEEAAEPEGKAETVADLGELALIERLSAFCTAGMVGDDAALLTVRSGHQLVVTTDMLTEGVHFSDRTTPPETVGWRATAANLSDLAAMGASPLGITLALGLPAKTPWNWVEALYQGVADCLKQHGGMILGGDVCRAAQRTVSITALGEVIDQQAVRRDSASAGMAVVVTGPHGGSRAGLAVLLGELTAEDNSDYHAHWIQAHQKPVPRFDAIAQLRQLIDRQLIESRSETPYPTIAGMDSSDGLANALLQISSSSQIGIDVVRSQIPLPLGLKATVGADTALEWALYGGEDFELVLCLSFELAKELAKAGVVSIIGTTTHDSNVVQLLDAQNSSASVQVVHKSFQHF</sequence>
<dbReference type="NCBIfam" id="TIGR01379">
    <property type="entry name" value="thiL"/>
    <property type="match status" value="1"/>
</dbReference>
<dbReference type="PANTHER" id="PTHR30270">
    <property type="entry name" value="THIAMINE-MONOPHOSPHATE KINASE"/>
    <property type="match status" value="1"/>
</dbReference>
<dbReference type="InterPro" id="IPR036676">
    <property type="entry name" value="PurM-like_C_sf"/>
</dbReference>
<comment type="pathway">
    <text evidence="1">Cofactor biosynthesis; thiamine diphosphate biosynthesis; thiamine diphosphate from thiamine phosphate: step 1/1.</text>
</comment>
<feature type="binding site" evidence="1">
    <location>
        <position position="54"/>
    </location>
    <ligand>
        <name>Mg(2+)</name>
        <dbReference type="ChEBI" id="CHEBI:18420"/>
        <label>4</label>
    </ligand>
</feature>
<feature type="binding site" evidence="1">
    <location>
        <position position="130"/>
    </location>
    <ligand>
        <name>ATP</name>
        <dbReference type="ChEBI" id="CHEBI:30616"/>
    </ligand>
</feature>
<dbReference type="GO" id="GO:0009030">
    <property type="term" value="F:thiamine-phosphate kinase activity"/>
    <property type="evidence" value="ECO:0007669"/>
    <property type="project" value="UniProtKB-UniRule"/>
</dbReference>
<feature type="binding site" evidence="1">
    <location>
        <position position="78"/>
    </location>
    <ligand>
        <name>substrate</name>
    </ligand>
</feature>
<keyword evidence="1" id="KW-0067">ATP-binding</keyword>
<feature type="binding site" evidence="1">
    <location>
        <begin position="147"/>
        <end position="148"/>
    </location>
    <ligand>
        <name>ATP</name>
        <dbReference type="ChEBI" id="CHEBI:30616"/>
    </ligand>
</feature>
<dbReference type="Pfam" id="PF00586">
    <property type="entry name" value="AIRS"/>
    <property type="match status" value="1"/>
</dbReference>
<dbReference type="GO" id="GO:0009229">
    <property type="term" value="P:thiamine diphosphate biosynthetic process"/>
    <property type="evidence" value="ECO:0007669"/>
    <property type="project" value="UniProtKB-UniRule"/>
</dbReference>
<keyword evidence="1" id="KW-0784">Thiamine biosynthesis</keyword>
<dbReference type="GO" id="GO:0000287">
    <property type="term" value="F:magnesium ion binding"/>
    <property type="evidence" value="ECO:0007669"/>
    <property type="project" value="UniProtKB-UniRule"/>
</dbReference>
<keyword evidence="1 4" id="KW-0418">Kinase</keyword>
<organism evidence="4 5">
    <name type="scientific">Phormidesmis priestleyi Ana</name>
    <dbReference type="NCBI Taxonomy" id="1666911"/>
    <lineage>
        <taxon>Bacteria</taxon>
        <taxon>Bacillati</taxon>
        <taxon>Cyanobacteriota</taxon>
        <taxon>Cyanophyceae</taxon>
        <taxon>Leptolyngbyales</taxon>
        <taxon>Leptolyngbyaceae</taxon>
        <taxon>Phormidesmis</taxon>
    </lineage>
</organism>
<dbReference type="Gene3D" id="3.90.650.10">
    <property type="entry name" value="PurM-like C-terminal domain"/>
    <property type="match status" value="1"/>
</dbReference>
<dbReference type="PATRIC" id="fig|1666911.3.peg.2952"/>
<feature type="binding site" evidence="1">
    <location>
        <position position="71"/>
    </location>
    <ligand>
        <name>Mg(2+)</name>
        <dbReference type="ChEBI" id="CHEBI:18420"/>
        <label>2</label>
    </ligand>
</feature>
<evidence type="ECO:0000313" key="5">
    <source>
        <dbReference type="Proteomes" id="UP000050465"/>
    </source>
</evidence>
<reference evidence="4 5" key="1">
    <citation type="submission" date="2015-09" db="EMBL/GenBank/DDBJ databases">
        <title>Identification and resolution of microdiversity through metagenomic sequencing of parallel consortia.</title>
        <authorList>
            <person name="Nelson W.C."/>
            <person name="Romine M.F."/>
            <person name="Lindemann S.R."/>
        </authorList>
    </citation>
    <scope>NUCLEOTIDE SEQUENCE [LARGE SCALE GENOMIC DNA]</scope>
    <source>
        <strain evidence="4">Ana</strain>
    </source>
</reference>
<dbReference type="InterPro" id="IPR016188">
    <property type="entry name" value="PurM-like_N"/>
</dbReference>
<feature type="binding site" evidence="1">
    <location>
        <position position="100"/>
    </location>
    <ligand>
        <name>Mg(2+)</name>
        <dbReference type="ChEBI" id="CHEBI:18420"/>
        <label>4</label>
    </ligand>
</feature>
<comment type="miscellaneous">
    <text evidence="1">Reaction mechanism of ThiL seems to utilize a direct, inline transfer of the gamma-phosphate of ATP to TMP rather than a phosphorylated enzyme intermediate.</text>
</comment>
<feature type="binding site" evidence="1">
    <location>
        <position position="258"/>
    </location>
    <ligand>
        <name>Mg(2+)</name>
        <dbReference type="ChEBI" id="CHEBI:18420"/>
        <label>5</label>
    </ligand>
</feature>
<dbReference type="CDD" id="cd02194">
    <property type="entry name" value="ThiL"/>
    <property type="match status" value="1"/>
</dbReference>
<evidence type="ECO:0000313" key="4">
    <source>
        <dbReference type="EMBL" id="KPQ36796.1"/>
    </source>
</evidence>
<feature type="binding site" evidence="1">
    <location>
        <position position="360"/>
    </location>
    <ligand>
        <name>substrate</name>
    </ligand>
</feature>